<dbReference type="PANTHER" id="PTHR19959:SF119">
    <property type="entry name" value="FUNGAL LIPASE-LIKE DOMAIN-CONTAINING PROTEIN"/>
    <property type="match status" value="1"/>
</dbReference>
<organism evidence="3 4">
    <name type="scientific">Collybiopsis luxurians FD-317 M1</name>
    <dbReference type="NCBI Taxonomy" id="944289"/>
    <lineage>
        <taxon>Eukaryota</taxon>
        <taxon>Fungi</taxon>
        <taxon>Dikarya</taxon>
        <taxon>Basidiomycota</taxon>
        <taxon>Agaricomycotina</taxon>
        <taxon>Agaricomycetes</taxon>
        <taxon>Agaricomycetidae</taxon>
        <taxon>Agaricales</taxon>
        <taxon>Marasmiineae</taxon>
        <taxon>Omphalotaceae</taxon>
        <taxon>Collybiopsis</taxon>
        <taxon>Collybiopsis luxurians</taxon>
    </lineage>
</organism>
<evidence type="ECO:0000259" key="2">
    <source>
        <dbReference type="Pfam" id="PF12770"/>
    </source>
</evidence>
<accession>A0A0D0C6I8</accession>
<sequence>MDMNTNDCNDEELHVDASRLHSRIQNLLAELQPGNALIIVMKAEEMLSAEPLWQVIALEDIKRVLVDNQGFYRTVDAPDILCALGHLTERIDSAYKDKVKASRLSLLKCRRAVDQDLEADYDPGLRSHLNQLGADFHERFRLHGDLDDLDDAVEAYRLVIHLTPDGDPGKPSSFISLATGLNDMFEKSNNIADLDASINAYRLAVQQTPEGHPDKPSRMHDLAVSLDDRFERLGEVEDLETAVSMYRHAVRLTPQGDPNHPWRLNNFASSLRNRFRRMGQIKDLEESIHLSCTAIELTPDGNSDKPSLLNNLAASLNSRYQRLGDASDLEQAIEKHRRAVGLTPDSDSNKPARLNNFAVALDDRFERFGDVEDLGEAIKAYRDAIRLTPKNHSDLPSRLNNLAVSLGNRFELLGDDKDLEDTVITYREAVRLTPDDHPHKAACLNNLAASLDDYFERYGEMKDLEEAIDTYRRADLLTPDDHPDKPYRLNNLAISFRNCFERSGDMKDLEGAIGLYRRAIKLVSEDHPYMLYLLNNLVASLRKRFERFDEVQDLEEMINVSRRAARLTPEGHIDKPARLKNLAASLRDYSRYYGDSESEALNEAISKSRLAVELTPDDHLNKSSCLDLLACCLEDRYERLGDVKDIEEATNMYRLAIKLLSDNHPEKCISFNNLAAILRTLFERSKNMKHLDEAMSAHRHALELASHKHPQVAVFLKNFATSLESRFHNSHDAKDIGDALKAFMQAAEHTSGRLVVRLQAALRAIHLVETNSACMHDMQNMNMRAYKCIMDLLPQVAWLGRSVQRRWEELSQIGDLVNSAAGVAVTAGDLTQAVEWLEEGRSIIWGQFLRLRSPLDELRKQHPRLARALEDVSHQLNGGSTLVSVLSKSQENSADESRKTRRLTHDRAFSLAAEYHSLLNRIRSLDGFQHFLQPKRLDDLRVAASEGPILFVNVHQKSSDALVLFADGPVQHVPLPLLSLARVNKLREDFLTCLNGRGIRVRALKQVPGFAVGSMEDILSKLWNNLAKPIVSALERCDVGNDVFAGCDLPHVTWCLTGPLAFLPIHAAGMYNASNNDQVALMDRVVSSYAPSIEILLQSRARVTSINPKGSGVEVLAVVQPHAPGHTSIPKTLEEAKLVRKHFPRGVTLKDDRGSISAVLEEMAKHDWVHFACHGVQNPLDPAKSAFALNDGMLELSQLMPISFKHAELAFLSACQTATGDSSLPEEAVHLAAGMLVAGFKSVVATMWSINDADAPIVADSFYEALRDDVDAGRRVRPAYALHRALQRLRKNIGVDGFVRWVPFVHFGQDLHLLPPRAACASLHADSWSPSGVVTID</sequence>
<dbReference type="PANTHER" id="PTHR19959">
    <property type="entry name" value="KINESIN LIGHT CHAIN"/>
    <property type="match status" value="1"/>
</dbReference>
<keyword evidence="4" id="KW-1185">Reference proteome</keyword>
<feature type="domain" description="CHAT" evidence="2">
    <location>
        <begin position="1018"/>
        <end position="1308"/>
    </location>
</feature>
<evidence type="ECO:0000313" key="4">
    <source>
        <dbReference type="Proteomes" id="UP000053593"/>
    </source>
</evidence>
<proteinExistence type="predicted"/>
<name>A0A0D0C6I8_9AGAR</name>
<keyword evidence="1" id="KW-0802">TPR repeat</keyword>
<dbReference type="HOGENOM" id="CLU_001305_0_1_1"/>
<dbReference type="InterPro" id="IPR024983">
    <property type="entry name" value="CHAT_dom"/>
</dbReference>
<feature type="repeat" description="TPR" evidence="1">
    <location>
        <begin position="448"/>
        <end position="481"/>
    </location>
</feature>
<dbReference type="OrthoDB" id="9991317at2759"/>
<dbReference type="InterPro" id="IPR019734">
    <property type="entry name" value="TPR_rpt"/>
</dbReference>
<evidence type="ECO:0000256" key="1">
    <source>
        <dbReference type="PROSITE-ProRule" id="PRU00339"/>
    </source>
</evidence>
<dbReference type="SUPFAM" id="SSF81901">
    <property type="entry name" value="HCP-like"/>
    <property type="match status" value="1"/>
</dbReference>
<dbReference type="Gene3D" id="1.25.40.10">
    <property type="entry name" value="Tetratricopeptide repeat domain"/>
    <property type="match status" value="3"/>
</dbReference>
<dbReference type="Pfam" id="PF12770">
    <property type="entry name" value="CHAT"/>
    <property type="match status" value="1"/>
</dbReference>
<dbReference type="EMBL" id="KN834787">
    <property type="protein sequence ID" value="KIK58124.1"/>
    <property type="molecule type" value="Genomic_DNA"/>
</dbReference>
<protein>
    <recommendedName>
        <fullName evidence="2">CHAT domain-containing protein</fullName>
    </recommendedName>
</protein>
<dbReference type="Proteomes" id="UP000053593">
    <property type="component" value="Unassembled WGS sequence"/>
</dbReference>
<evidence type="ECO:0000313" key="3">
    <source>
        <dbReference type="EMBL" id="KIK58124.1"/>
    </source>
</evidence>
<dbReference type="PROSITE" id="PS50005">
    <property type="entry name" value="TPR"/>
    <property type="match status" value="1"/>
</dbReference>
<reference evidence="3 4" key="1">
    <citation type="submission" date="2014-04" db="EMBL/GenBank/DDBJ databases">
        <title>Evolutionary Origins and Diversification of the Mycorrhizal Mutualists.</title>
        <authorList>
            <consortium name="DOE Joint Genome Institute"/>
            <consortium name="Mycorrhizal Genomics Consortium"/>
            <person name="Kohler A."/>
            <person name="Kuo A."/>
            <person name="Nagy L.G."/>
            <person name="Floudas D."/>
            <person name="Copeland A."/>
            <person name="Barry K.W."/>
            <person name="Cichocki N."/>
            <person name="Veneault-Fourrey C."/>
            <person name="LaButti K."/>
            <person name="Lindquist E.A."/>
            <person name="Lipzen A."/>
            <person name="Lundell T."/>
            <person name="Morin E."/>
            <person name="Murat C."/>
            <person name="Riley R."/>
            <person name="Ohm R."/>
            <person name="Sun H."/>
            <person name="Tunlid A."/>
            <person name="Henrissat B."/>
            <person name="Grigoriev I.V."/>
            <person name="Hibbett D.S."/>
            <person name="Martin F."/>
        </authorList>
    </citation>
    <scope>NUCLEOTIDE SEQUENCE [LARGE SCALE GENOMIC DNA]</scope>
    <source>
        <strain evidence="3 4">FD-317 M1</strain>
    </source>
</reference>
<dbReference type="SUPFAM" id="SSF48452">
    <property type="entry name" value="TPR-like"/>
    <property type="match status" value="1"/>
</dbReference>
<gene>
    <name evidence="3" type="ORF">GYMLUDRAFT_98321</name>
</gene>
<dbReference type="Pfam" id="PF13374">
    <property type="entry name" value="TPR_10"/>
    <property type="match status" value="1"/>
</dbReference>
<dbReference type="InterPro" id="IPR011990">
    <property type="entry name" value="TPR-like_helical_dom_sf"/>
</dbReference>